<proteinExistence type="inferred from homology"/>
<evidence type="ECO:0000256" key="1">
    <source>
        <dbReference type="ARBA" id="ARBA00003747"/>
    </source>
</evidence>
<gene>
    <name evidence="18" type="ORF">BDZ85DRAFT_313354</name>
</gene>
<evidence type="ECO:0000256" key="6">
    <source>
        <dbReference type="ARBA" id="ARBA00019973"/>
    </source>
</evidence>
<evidence type="ECO:0000256" key="15">
    <source>
        <dbReference type="ARBA" id="ARBA00047899"/>
    </source>
</evidence>
<keyword evidence="7" id="KW-0723">Serine/threonine-protein kinase</keyword>
<dbReference type="PANTHER" id="PTHR12209">
    <property type="entry name" value="NON-SPECIFIC SERINE/THREONINE PROTEIN KINASE"/>
    <property type="match status" value="1"/>
</dbReference>
<keyword evidence="8" id="KW-0808">Transferase</keyword>
<dbReference type="AlphaFoldDB" id="A0A6A6G9Z6"/>
<dbReference type="Proteomes" id="UP000799538">
    <property type="component" value="Unassembled WGS sequence"/>
</dbReference>
<dbReference type="InterPro" id="IPR022495">
    <property type="entry name" value="Bud32"/>
</dbReference>
<reference evidence="19" key="1">
    <citation type="journal article" date="2020" name="Stud. Mycol.">
        <title>101 Dothideomycetes genomes: A test case for predicting lifestyles and emergence of pathogens.</title>
        <authorList>
            <person name="Haridas S."/>
            <person name="Albert R."/>
            <person name="Binder M."/>
            <person name="Bloem J."/>
            <person name="LaButti K."/>
            <person name="Salamov A."/>
            <person name="Andreopoulos B."/>
            <person name="Baker S."/>
            <person name="Barry K."/>
            <person name="Bills G."/>
            <person name="Bluhm B."/>
            <person name="Cannon C."/>
            <person name="Castanera R."/>
            <person name="Culley D."/>
            <person name="Daum C."/>
            <person name="Ezra D."/>
            <person name="Gonzalez J."/>
            <person name="Henrissat B."/>
            <person name="Kuo A."/>
            <person name="Liang C."/>
            <person name="Lipzen A."/>
            <person name="Lutzoni F."/>
            <person name="Magnuson J."/>
            <person name="Mondo S."/>
            <person name="Nolan M."/>
            <person name="Ohm R."/>
            <person name="Pangilinan J."/>
            <person name="Park H.-J."/>
            <person name="Ramirez L."/>
            <person name="Alfaro M."/>
            <person name="Sun H."/>
            <person name="Tritt A."/>
            <person name="Yoshinaga Y."/>
            <person name="Zwiers L.-H."/>
            <person name="Turgeon B."/>
            <person name="Goodwin S."/>
            <person name="Spatafora J."/>
            <person name="Crous P."/>
            <person name="Grigoriev I."/>
        </authorList>
    </citation>
    <scope>NUCLEOTIDE SEQUENCE [LARGE SCALE GENOMIC DNA]</scope>
    <source>
        <strain evidence="19">CECT 20119</strain>
    </source>
</reference>
<comment type="catalytic activity">
    <reaction evidence="15">
        <text>L-threonyl-[protein] + ATP = O-phospho-L-threonyl-[protein] + ADP + H(+)</text>
        <dbReference type="Rhea" id="RHEA:46608"/>
        <dbReference type="Rhea" id="RHEA-COMP:11060"/>
        <dbReference type="Rhea" id="RHEA-COMP:11605"/>
        <dbReference type="ChEBI" id="CHEBI:15378"/>
        <dbReference type="ChEBI" id="CHEBI:30013"/>
        <dbReference type="ChEBI" id="CHEBI:30616"/>
        <dbReference type="ChEBI" id="CHEBI:61977"/>
        <dbReference type="ChEBI" id="CHEBI:456216"/>
        <dbReference type="EC" id="2.7.11.1"/>
    </reaction>
</comment>
<evidence type="ECO:0000313" key="19">
    <source>
        <dbReference type="Proteomes" id="UP000799538"/>
    </source>
</evidence>
<dbReference type="SUPFAM" id="SSF56112">
    <property type="entry name" value="Protein kinase-like (PK-like)"/>
    <property type="match status" value="1"/>
</dbReference>
<evidence type="ECO:0000256" key="13">
    <source>
        <dbReference type="ARBA" id="ARBA00030980"/>
    </source>
</evidence>
<evidence type="ECO:0000256" key="9">
    <source>
        <dbReference type="ARBA" id="ARBA00022694"/>
    </source>
</evidence>
<dbReference type="PANTHER" id="PTHR12209:SF0">
    <property type="entry name" value="EKC_KEOPS COMPLEX SUBUNIT TP53RK"/>
    <property type="match status" value="1"/>
</dbReference>
<evidence type="ECO:0000256" key="4">
    <source>
        <dbReference type="ARBA" id="ARBA00012513"/>
    </source>
</evidence>
<evidence type="ECO:0000256" key="14">
    <source>
        <dbReference type="ARBA" id="ARBA00033194"/>
    </source>
</evidence>
<dbReference type="Gene3D" id="1.10.510.10">
    <property type="entry name" value="Transferase(Phosphotransferase) domain 1"/>
    <property type="match status" value="1"/>
</dbReference>
<keyword evidence="9" id="KW-0819">tRNA processing</keyword>
<accession>A0A6A6G9Z6</accession>
<dbReference type="EC" id="2.7.11.1" evidence="4"/>
<dbReference type="FunFam" id="3.30.200.20:FF:000603">
    <property type="entry name" value="EKC/KEOPS complex subunit bud32"/>
    <property type="match status" value="1"/>
</dbReference>
<dbReference type="EMBL" id="ML992508">
    <property type="protein sequence ID" value="KAF2222409.1"/>
    <property type="molecule type" value="Genomic_DNA"/>
</dbReference>
<feature type="domain" description="Protein kinase" evidence="17">
    <location>
        <begin position="55"/>
        <end position="287"/>
    </location>
</feature>
<dbReference type="GO" id="GO:0070525">
    <property type="term" value="P:tRNA threonylcarbamoyladenosine metabolic process"/>
    <property type="evidence" value="ECO:0007669"/>
    <property type="project" value="TreeGrafter"/>
</dbReference>
<dbReference type="InterPro" id="IPR008266">
    <property type="entry name" value="Tyr_kinase_AS"/>
</dbReference>
<dbReference type="GO" id="GO:0005829">
    <property type="term" value="C:cytosol"/>
    <property type="evidence" value="ECO:0007669"/>
    <property type="project" value="TreeGrafter"/>
</dbReference>
<evidence type="ECO:0000313" key="18">
    <source>
        <dbReference type="EMBL" id="KAF2222409.1"/>
    </source>
</evidence>
<keyword evidence="12" id="KW-0067">ATP-binding</keyword>
<dbReference type="PROSITE" id="PS00109">
    <property type="entry name" value="PROTEIN_KINASE_TYR"/>
    <property type="match status" value="1"/>
</dbReference>
<protein>
    <recommendedName>
        <fullName evidence="6">EKC/KEOPS complex subunit BUD32</fullName>
        <ecNumber evidence="4">2.7.11.1</ecNumber>
    </recommendedName>
    <alternativeName>
        <fullName evidence="13 14">Atypical Serine/threonine protein kinase BUD32</fullName>
    </alternativeName>
    <alternativeName>
        <fullName evidence="5">EKC/KEOPS complex subunit bud32</fullName>
    </alternativeName>
</protein>
<sequence length="287" mass="31075">PTITNPAKNFTAPHFTTPAPLARLDTDHRSFTLMTDTNPAPTTTLPLPSPFSTSTTPLTLISQGAEALLYHTTFLRHSLPIALKYRPPKPYRHPTLDRRLTRQRILAEARILNKCCKEGVPVPAVLGVGAEEGWLAISWSGGEMVKRFLMGVKGGGGGEEGEGQGRGLVERVLRLVGGAVGRLHAAGVVHGDLTSSNMLIEWGREGGGEAKIVLIDFGLAQMGTADEERAVDLYVLERAFGSTHPELEELFAKEVLGAYGESYKGAKVALKRLEDVRMRGRKKSMIG</sequence>
<evidence type="ECO:0000256" key="7">
    <source>
        <dbReference type="ARBA" id="ARBA00022527"/>
    </source>
</evidence>
<dbReference type="PROSITE" id="PS50011">
    <property type="entry name" value="PROTEIN_KINASE_DOM"/>
    <property type="match status" value="1"/>
</dbReference>
<name>A0A6A6G9Z6_9PEZI</name>
<evidence type="ECO:0000256" key="16">
    <source>
        <dbReference type="ARBA" id="ARBA00048679"/>
    </source>
</evidence>
<dbReference type="NCBIfam" id="TIGR03724">
    <property type="entry name" value="arch_bud32"/>
    <property type="match status" value="1"/>
</dbReference>
<evidence type="ECO:0000256" key="12">
    <source>
        <dbReference type="ARBA" id="ARBA00022840"/>
    </source>
</evidence>
<evidence type="ECO:0000256" key="3">
    <source>
        <dbReference type="ARBA" id="ARBA00011534"/>
    </source>
</evidence>
<keyword evidence="11 18" id="KW-0418">Kinase</keyword>
<keyword evidence="19" id="KW-1185">Reference proteome</keyword>
<evidence type="ECO:0000256" key="10">
    <source>
        <dbReference type="ARBA" id="ARBA00022741"/>
    </source>
</evidence>
<evidence type="ECO:0000256" key="5">
    <source>
        <dbReference type="ARBA" id="ARBA00013948"/>
    </source>
</evidence>
<evidence type="ECO:0000259" key="17">
    <source>
        <dbReference type="PROSITE" id="PS50011"/>
    </source>
</evidence>
<dbReference type="InterPro" id="IPR011009">
    <property type="entry name" value="Kinase-like_dom_sf"/>
</dbReference>
<comment type="similarity">
    <text evidence="2">Belongs to the protein kinase superfamily. BUD32 family.</text>
</comment>
<evidence type="ECO:0000256" key="2">
    <source>
        <dbReference type="ARBA" id="ARBA00010630"/>
    </source>
</evidence>
<dbReference type="GO" id="GO:0005634">
    <property type="term" value="C:nucleus"/>
    <property type="evidence" value="ECO:0007669"/>
    <property type="project" value="TreeGrafter"/>
</dbReference>
<evidence type="ECO:0000256" key="11">
    <source>
        <dbReference type="ARBA" id="ARBA00022777"/>
    </source>
</evidence>
<dbReference type="GO" id="GO:0005524">
    <property type="term" value="F:ATP binding"/>
    <property type="evidence" value="ECO:0007669"/>
    <property type="project" value="UniProtKB-KW"/>
</dbReference>
<dbReference type="OrthoDB" id="3399at2759"/>
<comment type="catalytic activity">
    <reaction evidence="16">
        <text>L-seryl-[protein] + ATP = O-phospho-L-seryl-[protein] + ADP + H(+)</text>
        <dbReference type="Rhea" id="RHEA:17989"/>
        <dbReference type="Rhea" id="RHEA-COMP:9863"/>
        <dbReference type="Rhea" id="RHEA-COMP:11604"/>
        <dbReference type="ChEBI" id="CHEBI:15378"/>
        <dbReference type="ChEBI" id="CHEBI:29999"/>
        <dbReference type="ChEBI" id="CHEBI:30616"/>
        <dbReference type="ChEBI" id="CHEBI:83421"/>
        <dbReference type="ChEBI" id="CHEBI:456216"/>
        <dbReference type="EC" id="2.7.11.1"/>
    </reaction>
</comment>
<evidence type="ECO:0000256" key="8">
    <source>
        <dbReference type="ARBA" id="ARBA00022679"/>
    </source>
</evidence>
<dbReference type="Gene3D" id="3.30.200.20">
    <property type="entry name" value="Phosphorylase Kinase, domain 1"/>
    <property type="match status" value="1"/>
</dbReference>
<organism evidence="18 19">
    <name type="scientific">Elsinoe ampelina</name>
    <dbReference type="NCBI Taxonomy" id="302913"/>
    <lineage>
        <taxon>Eukaryota</taxon>
        <taxon>Fungi</taxon>
        <taxon>Dikarya</taxon>
        <taxon>Ascomycota</taxon>
        <taxon>Pezizomycotina</taxon>
        <taxon>Dothideomycetes</taxon>
        <taxon>Dothideomycetidae</taxon>
        <taxon>Myriangiales</taxon>
        <taxon>Elsinoaceae</taxon>
        <taxon>Elsinoe</taxon>
    </lineage>
</organism>
<dbReference type="GO" id="GO:0008033">
    <property type="term" value="P:tRNA processing"/>
    <property type="evidence" value="ECO:0007669"/>
    <property type="project" value="UniProtKB-KW"/>
</dbReference>
<feature type="non-terminal residue" evidence="18">
    <location>
        <position position="1"/>
    </location>
</feature>
<comment type="function">
    <text evidence="1">Component of the EKC/KEOPS complex that is required for the formation of a threonylcarbamoyl group on adenosine at position 37 (t(6)A37) in tRNAs that read codons beginning with adenine. The complex is probably involved in the transfer of the threonylcarbamoyl moiety of threonylcarbamoyl-AMP (TC-AMP) to the N6 group of A37. BUD32 has ATPase activity in the context of the EKC/KEOPS complex and likely plays a supporting role to the catalytic subunit KAE1. The EKC/KEOPS complex also promotes both telomere uncapping and telomere elongation. The complex is required for efficient recruitment of transcriptional coactivators.</text>
</comment>
<dbReference type="GO" id="GO:0004674">
    <property type="term" value="F:protein serine/threonine kinase activity"/>
    <property type="evidence" value="ECO:0007669"/>
    <property type="project" value="UniProtKB-KW"/>
</dbReference>
<dbReference type="InterPro" id="IPR000719">
    <property type="entry name" value="Prot_kinase_dom"/>
</dbReference>
<dbReference type="GO" id="GO:0000408">
    <property type="term" value="C:EKC/KEOPS complex"/>
    <property type="evidence" value="ECO:0007669"/>
    <property type="project" value="TreeGrafter"/>
</dbReference>
<comment type="subunit">
    <text evidence="3">Component of the EKC/KEOPS complex composed of at least BUD32, CGI121, GON7, KAE1 and PCC1; the whole complex dimerizes.</text>
</comment>
<dbReference type="Pfam" id="PF06293">
    <property type="entry name" value="Kdo"/>
    <property type="match status" value="1"/>
</dbReference>
<keyword evidence="10" id="KW-0547">Nucleotide-binding</keyword>